<protein>
    <submittedName>
        <fullName evidence="2">Uncharacterized protein</fullName>
    </submittedName>
</protein>
<evidence type="ECO:0000256" key="1">
    <source>
        <dbReference type="SAM" id="SignalP"/>
    </source>
</evidence>
<dbReference type="AlphaFoldDB" id="A0A165F6Y7"/>
<organism evidence="2 3">
    <name type="scientific">Exidia glandulosa HHB12029</name>
    <dbReference type="NCBI Taxonomy" id="1314781"/>
    <lineage>
        <taxon>Eukaryota</taxon>
        <taxon>Fungi</taxon>
        <taxon>Dikarya</taxon>
        <taxon>Basidiomycota</taxon>
        <taxon>Agaricomycotina</taxon>
        <taxon>Agaricomycetes</taxon>
        <taxon>Auriculariales</taxon>
        <taxon>Exidiaceae</taxon>
        <taxon>Exidia</taxon>
    </lineage>
</organism>
<gene>
    <name evidence="2" type="ORF">EXIGLDRAFT_678894</name>
</gene>
<accession>A0A165F6Y7</accession>
<evidence type="ECO:0000313" key="3">
    <source>
        <dbReference type="Proteomes" id="UP000077266"/>
    </source>
</evidence>
<dbReference type="InParanoid" id="A0A165F6Y7"/>
<reference evidence="2 3" key="1">
    <citation type="journal article" date="2016" name="Mol. Biol. Evol.">
        <title>Comparative Genomics of Early-Diverging Mushroom-Forming Fungi Provides Insights into the Origins of Lignocellulose Decay Capabilities.</title>
        <authorList>
            <person name="Nagy L.G."/>
            <person name="Riley R."/>
            <person name="Tritt A."/>
            <person name="Adam C."/>
            <person name="Daum C."/>
            <person name="Floudas D."/>
            <person name="Sun H."/>
            <person name="Yadav J.S."/>
            <person name="Pangilinan J."/>
            <person name="Larsson K.H."/>
            <person name="Matsuura K."/>
            <person name="Barry K."/>
            <person name="Labutti K."/>
            <person name="Kuo R."/>
            <person name="Ohm R.A."/>
            <person name="Bhattacharya S.S."/>
            <person name="Shirouzu T."/>
            <person name="Yoshinaga Y."/>
            <person name="Martin F.M."/>
            <person name="Grigoriev I.V."/>
            <person name="Hibbett D.S."/>
        </authorList>
    </citation>
    <scope>NUCLEOTIDE SEQUENCE [LARGE SCALE GENOMIC DNA]</scope>
    <source>
        <strain evidence="2 3">HHB12029</strain>
    </source>
</reference>
<evidence type="ECO:0000313" key="2">
    <source>
        <dbReference type="EMBL" id="KZV88493.1"/>
    </source>
</evidence>
<keyword evidence="3" id="KW-1185">Reference proteome</keyword>
<sequence length="124" mass="12424">MKFSALVAALAIAPLALAVALPEPVDERALPEGHPILGAEDFPANYTFGPDVWPEGFTAPTQTITALPAGYSLGPEAVYGPDGKPITAFPEAALASVTADSSAVHLGVSSLLAVGAAALGLALF</sequence>
<dbReference type="OrthoDB" id="3243235at2759"/>
<proteinExistence type="predicted"/>
<dbReference type="Proteomes" id="UP000077266">
    <property type="component" value="Unassembled WGS sequence"/>
</dbReference>
<name>A0A165F6Y7_EXIGL</name>
<keyword evidence="1" id="KW-0732">Signal</keyword>
<feature type="chain" id="PRO_5007857627" evidence="1">
    <location>
        <begin position="19"/>
        <end position="124"/>
    </location>
</feature>
<dbReference type="EMBL" id="KV426099">
    <property type="protein sequence ID" value="KZV88493.1"/>
    <property type="molecule type" value="Genomic_DNA"/>
</dbReference>
<feature type="signal peptide" evidence="1">
    <location>
        <begin position="1"/>
        <end position="18"/>
    </location>
</feature>